<evidence type="ECO:0000313" key="4">
    <source>
        <dbReference type="EMBL" id="GAA1944704.1"/>
    </source>
</evidence>
<dbReference type="InterPro" id="IPR052370">
    <property type="entry name" value="Meta-cleavage_hydrolase"/>
</dbReference>
<reference evidence="5" key="1">
    <citation type="journal article" date="2019" name="Int. J. Syst. Evol. Microbiol.">
        <title>The Global Catalogue of Microorganisms (GCM) 10K type strain sequencing project: providing services to taxonomists for standard genome sequencing and annotation.</title>
        <authorList>
            <consortium name="The Broad Institute Genomics Platform"/>
            <consortium name="The Broad Institute Genome Sequencing Center for Infectious Disease"/>
            <person name="Wu L."/>
            <person name="Ma J."/>
        </authorList>
    </citation>
    <scope>NUCLEOTIDE SEQUENCE [LARGE SCALE GENOMIC DNA]</scope>
    <source>
        <strain evidence="5">JCM 14901</strain>
    </source>
</reference>
<dbReference type="Gene3D" id="3.40.50.1820">
    <property type="entry name" value="alpha/beta hydrolase"/>
    <property type="match status" value="1"/>
</dbReference>
<evidence type="ECO:0000256" key="1">
    <source>
        <dbReference type="SAM" id="MobiDB-lite"/>
    </source>
</evidence>
<comment type="caution">
    <text evidence="4">The sequence shown here is derived from an EMBL/GenBank/DDBJ whole genome shotgun (WGS) entry which is preliminary data.</text>
</comment>
<dbReference type="Pfam" id="PF00561">
    <property type="entry name" value="Abhydrolase_1"/>
    <property type="match status" value="1"/>
</dbReference>
<protein>
    <recommendedName>
        <fullName evidence="3">AB hydrolase-1 domain-containing protein</fullName>
    </recommendedName>
</protein>
<sequence length="439" mass="45543">MTTVTPLTATPTPEDEIGSTRSTPVRRRHVGPIAVGSLVVGLAAALVLAAVPFGPATQSAVTGSVLCGFAFGWALLAILSVRFTDRPQRWAYAPALLMGVGGLLLVAFGPSLQQVLNWIWPPVMLGLSIWMLVRVHHGLRDSRSRWVLYPVAGLLALTAVGGGYQTIGEAADAQANPMPGRLVEIGDHGLHVYCAGSGSPTVVLEAGGGAKASDLALISTRVAADTRVCVYDRAGRGWSESAPTPPHGIQIATDLHTLLQRAGVPGPYVLAGHSFGGLYVQTFAARYPSEVAGMVLIDSTAPNPAAAPYTARPFVVDRVFALVSTVAQLGLGHLFGATPRDLLSTIDEYADASDAVRQAASLTDLGDMPLIVLTAGSGHDAAWTVAQDQMATLSTDTVHRIVEGATHEALVADPNGAAATAHAIAEVVSSVRTGESVNR</sequence>
<dbReference type="PANTHER" id="PTHR43139:SF52">
    <property type="entry name" value="SI:DKEY-122A22.2"/>
    <property type="match status" value="1"/>
</dbReference>
<keyword evidence="2" id="KW-1133">Transmembrane helix</keyword>
<feature type="region of interest" description="Disordered" evidence="1">
    <location>
        <begin position="1"/>
        <end position="23"/>
    </location>
</feature>
<feature type="transmembrane region" description="Helical" evidence="2">
    <location>
        <begin position="118"/>
        <end position="135"/>
    </location>
</feature>
<proteinExistence type="predicted"/>
<keyword evidence="5" id="KW-1185">Reference proteome</keyword>
<dbReference type="SUPFAM" id="SSF53474">
    <property type="entry name" value="alpha/beta-Hydrolases"/>
    <property type="match status" value="1"/>
</dbReference>
<dbReference type="EMBL" id="BAAAOG010000001">
    <property type="protein sequence ID" value="GAA1944704.1"/>
    <property type="molecule type" value="Genomic_DNA"/>
</dbReference>
<name>A0ABP5BGT1_9MICO</name>
<evidence type="ECO:0000259" key="3">
    <source>
        <dbReference type="Pfam" id="PF00561"/>
    </source>
</evidence>
<feature type="transmembrane region" description="Helical" evidence="2">
    <location>
        <begin position="91"/>
        <end position="112"/>
    </location>
</feature>
<gene>
    <name evidence="4" type="ORF">GCM10009776_03210</name>
</gene>
<dbReference type="PRINTS" id="PR00111">
    <property type="entry name" value="ABHYDROLASE"/>
</dbReference>
<feature type="transmembrane region" description="Helical" evidence="2">
    <location>
        <begin position="59"/>
        <end position="79"/>
    </location>
</feature>
<dbReference type="RefSeq" id="WP_344090482.1">
    <property type="nucleotide sequence ID" value="NZ_BAAAOG010000001.1"/>
</dbReference>
<accession>A0ABP5BGT1</accession>
<evidence type="ECO:0000313" key="5">
    <source>
        <dbReference type="Proteomes" id="UP001499933"/>
    </source>
</evidence>
<keyword evidence="2" id="KW-0812">Transmembrane</keyword>
<keyword evidence="2" id="KW-0472">Membrane</keyword>
<dbReference type="InterPro" id="IPR029058">
    <property type="entry name" value="AB_hydrolase_fold"/>
</dbReference>
<evidence type="ECO:0000256" key="2">
    <source>
        <dbReference type="SAM" id="Phobius"/>
    </source>
</evidence>
<feature type="transmembrane region" description="Helical" evidence="2">
    <location>
        <begin position="147"/>
        <end position="167"/>
    </location>
</feature>
<dbReference type="PANTHER" id="PTHR43139">
    <property type="entry name" value="SI:DKEY-122A22.2"/>
    <property type="match status" value="1"/>
</dbReference>
<feature type="transmembrane region" description="Helical" evidence="2">
    <location>
        <begin position="30"/>
        <end position="53"/>
    </location>
</feature>
<feature type="domain" description="AB hydrolase-1" evidence="3">
    <location>
        <begin position="224"/>
        <end position="356"/>
    </location>
</feature>
<dbReference type="Proteomes" id="UP001499933">
    <property type="component" value="Unassembled WGS sequence"/>
</dbReference>
<dbReference type="InterPro" id="IPR000073">
    <property type="entry name" value="AB_hydrolase_1"/>
</dbReference>
<feature type="compositionally biased region" description="Low complexity" evidence="1">
    <location>
        <begin position="1"/>
        <end position="12"/>
    </location>
</feature>
<organism evidence="4 5">
    <name type="scientific">Microbacterium deminutum</name>
    <dbReference type="NCBI Taxonomy" id="344164"/>
    <lineage>
        <taxon>Bacteria</taxon>
        <taxon>Bacillati</taxon>
        <taxon>Actinomycetota</taxon>
        <taxon>Actinomycetes</taxon>
        <taxon>Micrococcales</taxon>
        <taxon>Microbacteriaceae</taxon>
        <taxon>Microbacterium</taxon>
    </lineage>
</organism>